<feature type="transmembrane region" description="Helical" evidence="8">
    <location>
        <begin position="306"/>
        <end position="329"/>
    </location>
</feature>
<dbReference type="KEGG" id="acae:HYG86_07770"/>
<dbReference type="Proteomes" id="UP000516160">
    <property type="component" value="Chromosome"/>
</dbReference>
<feature type="transmembrane region" description="Helical" evidence="8">
    <location>
        <begin position="238"/>
        <end position="265"/>
    </location>
</feature>
<evidence type="ECO:0000313" key="10">
    <source>
        <dbReference type="Proteomes" id="UP000516160"/>
    </source>
</evidence>
<name>A0A7G9W7M9_ALKCA</name>
<dbReference type="GO" id="GO:0005886">
    <property type="term" value="C:plasma membrane"/>
    <property type="evidence" value="ECO:0007669"/>
    <property type="project" value="UniProtKB-SubCell"/>
</dbReference>
<protein>
    <submittedName>
        <fullName evidence="9">Sodium:alanine symporter family protein</fullName>
    </submittedName>
</protein>
<evidence type="ECO:0000256" key="5">
    <source>
        <dbReference type="ARBA" id="ARBA00022692"/>
    </source>
</evidence>
<dbReference type="GO" id="GO:0005283">
    <property type="term" value="F:amino acid:sodium symporter activity"/>
    <property type="evidence" value="ECO:0007669"/>
    <property type="project" value="InterPro"/>
</dbReference>
<gene>
    <name evidence="9" type="ORF">HYG86_07770</name>
</gene>
<comment type="similarity">
    <text evidence="2 8">Belongs to the alanine or glycine:cation symporter (AGCS) (TC 2.A.25) family.</text>
</comment>
<keyword evidence="5 8" id="KW-0812">Transmembrane</keyword>
<evidence type="ECO:0000256" key="3">
    <source>
        <dbReference type="ARBA" id="ARBA00022448"/>
    </source>
</evidence>
<feature type="transmembrane region" description="Helical" evidence="8">
    <location>
        <begin position="391"/>
        <end position="408"/>
    </location>
</feature>
<feature type="transmembrane region" description="Helical" evidence="8">
    <location>
        <begin position="147"/>
        <end position="166"/>
    </location>
</feature>
<evidence type="ECO:0000313" key="9">
    <source>
        <dbReference type="EMBL" id="QNO14691.1"/>
    </source>
</evidence>
<dbReference type="PRINTS" id="PR00175">
    <property type="entry name" value="NAALASMPORT"/>
</dbReference>
<organism evidence="9 10">
    <name type="scientific">Alkalicella caledoniensis</name>
    <dbReference type="NCBI Taxonomy" id="2731377"/>
    <lineage>
        <taxon>Bacteria</taxon>
        <taxon>Bacillati</taxon>
        <taxon>Bacillota</taxon>
        <taxon>Clostridia</taxon>
        <taxon>Eubacteriales</taxon>
        <taxon>Proteinivoracaceae</taxon>
        <taxon>Alkalicella</taxon>
    </lineage>
</organism>
<feature type="transmembrane region" description="Helical" evidence="8">
    <location>
        <begin position="12"/>
        <end position="34"/>
    </location>
</feature>
<feature type="transmembrane region" description="Helical" evidence="8">
    <location>
        <begin position="212"/>
        <end position="232"/>
    </location>
</feature>
<reference evidence="9 10" key="1">
    <citation type="submission" date="2020-07" db="EMBL/GenBank/DDBJ databases">
        <title>Alkalicella. sp. LB2 genome.</title>
        <authorList>
            <person name="Postec A."/>
            <person name="Quemeneur M."/>
        </authorList>
    </citation>
    <scope>NUCLEOTIDE SEQUENCE [LARGE SCALE GENOMIC DNA]</scope>
    <source>
        <strain evidence="9 10">LB2</strain>
    </source>
</reference>
<evidence type="ECO:0000256" key="4">
    <source>
        <dbReference type="ARBA" id="ARBA00022475"/>
    </source>
</evidence>
<dbReference type="PANTHER" id="PTHR30330:SF3">
    <property type="entry name" value="TRANSCRIPTIONAL REGULATOR, LRP FAMILY"/>
    <property type="match status" value="1"/>
</dbReference>
<proteinExistence type="inferred from homology"/>
<evidence type="ECO:0000256" key="6">
    <source>
        <dbReference type="ARBA" id="ARBA00022989"/>
    </source>
</evidence>
<evidence type="ECO:0000256" key="8">
    <source>
        <dbReference type="RuleBase" id="RU363064"/>
    </source>
</evidence>
<dbReference type="RefSeq" id="WP_213168595.1">
    <property type="nucleotide sequence ID" value="NZ_CP058559.1"/>
</dbReference>
<comment type="subcellular location">
    <subcellularLocation>
        <location evidence="1 8">Cell membrane</location>
        <topology evidence="1 8">Multi-pass membrane protein</topology>
    </subcellularLocation>
</comment>
<dbReference type="AlphaFoldDB" id="A0A7G9W7M9"/>
<evidence type="ECO:0000256" key="1">
    <source>
        <dbReference type="ARBA" id="ARBA00004651"/>
    </source>
</evidence>
<dbReference type="Pfam" id="PF01235">
    <property type="entry name" value="Na_Ala_symp"/>
    <property type="match status" value="1"/>
</dbReference>
<dbReference type="EMBL" id="CP058559">
    <property type="protein sequence ID" value="QNO14691.1"/>
    <property type="molecule type" value="Genomic_DNA"/>
</dbReference>
<keyword evidence="8" id="KW-0769">Symport</keyword>
<keyword evidence="3 8" id="KW-0813">Transport</keyword>
<feature type="transmembrane region" description="Helical" evidence="8">
    <location>
        <begin position="349"/>
        <end position="371"/>
    </location>
</feature>
<feature type="transmembrane region" description="Helical" evidence="8">
    <location>
        <begin position="414"/>
        <end position="431"/>
    </location>
</feature>
<accession>A0A7G9W7M9</accession>
<dbReference type="NCBIfam" id="TIGR00835">
    <property type="entry name" value="agcS"/>
    <property type="match status" value="1"/>
</dbReference>
<keyword evidence="7 8" id="KW-0472">Membrane</keyword>
<evidence type="ECO:0000256" key="2">
    <source>
        <dbReference type="ARBA" id="ARBA00009261"/>
    </source>
</evidence>
<sequence length="456" mass="49372">MDLIMDFTNWMWGWPLIIIIVGVSMVYSIGLGFFQFSKFGFIMKNTFGKIFTKETKGEGTLTPFQAVSSALAGTLGMGNIAGVGIAVGVGGPGALFWMWVVAFVAAVAKYAEIALGIKYREKDPETGEYRGGFMYMVTNGLGKNWKWLALVWSFLLFAQFTISGAVQSNSLADVMRSSFDLSPLVVGIITAVLTGIVMLGGIKRIGKLAEKVVPTMAIIYFLGAFIILVLNLGQLPGVFNLIFTSAFSGMAPVGGFVGSTFMLMIRQGFARGVYSNEAGMGTSPIVHSTATTDHPARQGMWGIFEVFIDTIVVCSITGLVILVTGEWQSGEIGASLTATAFRTGLPGNFGHLVVTFATLFFAYTTILLAGYYAEAGGQYCFGNKISIPFRLLYVLILVFGAVGGLQFIWGLFDFFMALTVAINLIVLLFMFKDVRDLTKDFFTSGKYIDDKKDISA</sequence>
<dbReference type="Gene3D" id="1.20.1740.10">
    <property type="entry name" value="Amino acid/polyamine transporter I"/>
    <property type="match status" value="1"/>
</dbReference>
<keyword evidence="6 8" id="KW-1133">Transmembrane helix</keyword>
<keyword evidence="4 8" id="KW-1003">Cell membrane</keyword>
<dbReference type="PANTHER" id="PTHR30330">
    <property type="entry name" value="AGSS FAMILY TRANSPORTER, SODIUM-ALANINE"/>
    <property type="match status" value="1"/>
</dbReference>
<feature type="transmembrane region" description="Helical" evidence="8">
    <location>
        <begin position="181"/>
        <end position="200"/>
    </location>
</feature>
<keyword evidence="10" id="KW-1185">Reference proteome</keyword>
<dbReference type="InterPro" id="IPR001463">
    <property type="entry name" value="Na/Ala_symport"/>
</dbReference>
<evidence type="ECO:0000256" key="7">
    <source>
        <dbReference type="ARBA" id="ARBA00023136"/>
    </source>
</evidence>